<keyword evidence="4 6" id="KW-1133">Transmembrane helix</keyword>
<dbReference type="Proteomes" id="UP000547011">
    <property type="component" value="Unassembled WGS sequence"/>
</dbReference>
<gene>
    <name evidence="7" type="ORF">GGR20_002078</name>
</gene>
<feature type="transmembrane region" description="Helical" evidence="6">
    <location>
        <begin position="21"/>
        <end position="41"/>
    </location>
</feature>
<name>A0A7W6INT6_9HYPH</name>
<dbReference type="EMBL" id="JACIEW010000004">
    <property type="protein sequence ID" value="MBB4052435.1"/>
    <property type="molecule type" value="Genomic_DNA"/>
</dbReference>
<feature type="transmembrane region" description="Helical" evidence="6">
    <location>
        <begin position="407"/>
        <end position="428"/>
    </location>
</feature>
<keyword evidence="2" id="KW-1003">Cell membrane</keyword>
<comment type="subcellular location">
    <subcellularLocation>
        <location evidence="1">Cell membrane</location>
        <topology evidence="1">Multi-pass membrane protein</topology>
    </subcellularLocation>
</comment>
<evidence type="ECO:0000256" key="2">
    <source>
        <dbReference type="ARBA" id="ARBA00022475"/>
    </source>
</evidence>
<dbReference type="Pfam" id="PF01943">
    <property type="entry name" value="Polysacc_synt"/>
    <property type="match status" value="1"/>
</dbReference>
<organism evidence="7 8">
    <name type="scientific">Devosia subaequoris</name>
    <dbReference type="NCBI Taxonomy" id="395930"/>
    <lineage>
        <taxon>Bacteria</taxon>
        <taxon>Pseudomonadati</taxon>
        <taxon>Pseudomonadota</taxon>
        <taxon>Alphaproteobacteria</taxon>
        <taxon>Hyphomicrobiales</taxon>
        <taxon>Devosiaceae</taxon>
        <taxon>Devosia</taxon>
    </lineage>
</organism>
<feature type="transmembrane region" description="Helical" evidence="6">
    <location>
        <begin position="271"/>
        <end position="295"/>
    </location>
</feature>
<proteinExistence type="predicted"/>
<dbReference type="PANTHER" id="PTHR30250">
    <property type="entry name" value="PST FAMILY PREDICTED COLANIC ACID TRANSPORTER"/>
    <property type="match status" value="1"/>
</dbReference>
<keyword evidence="3 6" id="KW-0812">Transmembrane</keyword>
<evidence type="ECO:0000313" key="8">
    <source>
        <dbReference type="Proteomes" id="UP000547011"/>
    </source>
</evidence>
<feature type="transmembrane region" description="Helical" evidence="6">
    <location>
        <begin position="316"/>
        <end position="339"/>
    </location>
</feature>
<keyword evidence="8" id="KW-1185">Reference proteome</keyword>
<dbReference type="AlphaFoldDB" id="A0A7W6INT6"/>
<dbReference type="PANTHER" id="PTHR30250:SF11">
    <property type="entry name" value="O-ANTIGEN TRANSPORTER-RELATED"/>
    <property type="match status" value="1"/>
</dbReference>
<comment type="caution">
    <text evidence="7">The sequence shown here is derived from an EMBL/GenBank/DDBJ whole genome shotgun (WGS) entry which is preliminary data.</text>
</comment>
<evidence type="ECO:0000256" key="1">
    <source>
        <dbReference type="ARBA" id="ARBA00004651"/>
    </source>
</evidence>
<dbReference type="GO" id="GO:0005886">
    <property type="term" value="C:plasma membrane"/>
    <property type="evidence" value="ECO:0007669"/>
    <property type="project" value="UniProtKB-SubCell"/>
</dbReference>
<feature type="transmembrane region" description="Helical" evidence="6">
    <location>
        <begin position="61"/>
        <end position="84"/>
    </location>
</feature>
<feature type="transmembrane region" description="Helical" evidence="6">
    <location>
        <begin position="136"/>
        <end position="152"/>
    </location>
</feature>
<feature type="transmembrane region" description="Helical" evidence="6">
    <location>
        <begin position="197"/>
        <end position="216"/>
    </location>
</feature>
<evidence type="ECO:0000256" key="5">
    <source>
        <dbReference type="ARBA" id="ARBA00023136"/>
    </source>
</evidence>
<evidence type="ECO:0000256" key="4">
    <source>
        <dbReference type="ARBA" id="ARBA00022989"/>
    </source>
</evidence>
<evidence type="ECO:0000256" key="3">
    <source>
        <dbReference type="ARBA" id="ARBA00022692"/>
    </source>
</evidence>
<feature type="transmembrane region" description="Helical" evidence="6">
    <location>
        <begin position="351"/>
        <end position="375"/>
    </location>
</feature>
<feature type="transmembrane region" description="Helical" evidence="6">
    <location>
        <begin position="382"/>
        <end position="401"/>
    </location>
</feature>
<evidence type="ECO:0000256" key="6">
    <source>
        <dbReference type="SAM" id="Phobius"/>
    </source>
</evidence>
<feature type="transmembrane region" description="Helical" evidence="6">
    <location>
        <begin position="164"/>
        <end position="185"/>
    </location>
</feature>
<keyword evidence="5 6" id="KW-0472">Membrane</keyword>
<reference evidence="7 8" key="1">
    <citation type="submission" date="2020-08" db="EMBL/GenBank/DDBJ databases">
        <title>Genomic Encyclopedia of Type Strains, Phase IV (KMG-IV): sequencing the most valuable type-strain genomes for metagenomic binning, comparative biology and taxonomic classification.</title>
        <authorList>
            <person name="Goeker M."/>
        </authorList>
    </citation>
    <scope>NUCLEOTIDE SEQUENCE [LARGE SCALE GENOMIC DNA]</scope>
    <source>
        <strain evidence="7 8">DSM 23447</strain>
    </source>
</reference>
<accession>A0A7W6INT6</accession>
<sequence length="441" mass="46319">MSDVPLGSMARLRRLAFKQGGGGDAILSFGVRIGGSLVTFLSQLVIARWMGLVEFGIFSNAWVWVTLAGTLVQLGMASSTTRFAAGALERQDRAGVKGIVIFSQLAVFAISLLATALIATLVSSAALGLTGGQKEALLIGCLCIPLFAQVDIGKGIARADGPAWLAYFPSFMLRPVLFLATLGAFHALGLSVNAPTAIWAMLVALLLTWAVQWGVIRHHLGSILEGPPRYEPRAWLGGSWAIVAVDGYFMLVTSIDVMLVNAISGPEAGGAFYAASRLAALVSYVMFAISAISSAQLARLHAAGRHDELTALVKKFVVWSFWPTLLAALLMAAGAPLALGLFGPDFVSASPLLMILLVGLVVQAAAGPTKFLLLMTGEQNHLALALSGCAALAIVLDFLLILHLGSLGAAIGTTITICLATIAMVWLVRRRLGFWSVIGAR</sequence>
<dbReference type="InterPro" id="IPR002797">
    <property type="entry name" value="Polysacc_synth"/>
</dbReference>
<feature type="transmembrane region" description="Helical" evidence="6">
    <location>
        <begin position="105"/>
        <end position="130"/>
    </location>
</feature>
<evidence type="ECO:0000313" key="7">
    <source>
        <dbReference type="EMBL" id="MBB4052435.1"/>
    </source>
</evidence>
<dbReference type="InterPro" id="IPR050833">
    <property type="entry name" value="Poly_Biosynth_Transport"/>
</dbReference>
<protein>
    <submittedName>
        <fullName evidence="7">O-antigen/teichoic acid export membrane protein</fullName>
    </submittedName>
</protein>
<dbReference type="RefSeq" id="WP_183311138.1">
    <property type="nucleotide sequence ID" value="NZ_JACIEW010000004.1"/>
</dbReference>
<feature type="transmembrane region" description="Helical" evidence="6">
    <location>
        <begin position="237"/>
        <end position="259"/>
    </location>
</feature>